<dbReference type="PANTHER" id="PTHR38436:SF1">
    <property type="entry name" value="ESTER CYCLASE"/>
    <property type="match status" value="1"/>
</dbReference>
<dbReference type="PANTHER" id="PTHR38436">
    <property type="entry name" value="POLYKETIDE CYCLASE SNOAL-LIKE DOMAIN"/>
    <property type="match status" value="1"/>
</dbReference>
<protein>
    <submittedName>
        <fullName evidence="1">Ester cyclase</fullName>
    </submittedName>
</protein>
<dbReference type="EMBL" id="RKLT01000043">
    <property type="protein sequence ID" value="MBX0298199.1"/>
    <property type="molecule type" value="Genomic_DNA"/>
</dbReference>
<sequence length="139" mass="15477">MTPSTERNKELIEQTCDAINEQDKDTFMSLQDPEIVHHHGSEVRYGVEAVTDQVWSALDAFPDLTITPETILAEDDLVALRYTLTGTHNGEFNGLAPTGKEFQVSEMKIYRVDDGKVAEVWTATDQLGLLTQLDVVKAP</sequence>
<keyword evidence="2" id="KW-1185">Reference proteome</keyword>
<dbReference type="SUPFAM" id="SSF54427">
    <property type="entry name" value="NTF2-like"/>
    <property type="match status" value="1"/>
</dbReference>
<dbReference type="Proteomes" id="UP001430455">
    <property type="component" value="Unassembled WGS sequence"/>
</dbReference>
<dbReference type="InterPro" id="IPR009959">
    <property type="entry name" value="Cyclase_SnoaL-like"/>
</dbReference>
<proteinExistence type="predicted"/>
<organism evidence="1 2">
    <name type="scientific">Haloarcula nitratireducens</name>
    <dbReference type="NCBI Taxonomy" id="2487749"/>
    <lineage>
        <taxon>Archaea</taxon>
        <taxon>Methanobacteriati</taxon>
        <taxon>Methanobacteriota</taxon>
        <taxon>Stenosarchaea group</taxon>
        <taxon>Halobacteria</taxon>
        <taxon>Halobacteriales</taxon>
        <taxon>Haloarculaceae</taxon>
        <taxon>Haloarcula</taxon>
    </lineage>
</organism>
<reference evidence="1 2" key="1">
    <citation type="submission" date="2021-06" db="EMBL/GenBank/DDBJ databases">
        <title>Halomicroarcula sp. a new haloarchaeum isolated from saline soil.</title>
        <authorList>
            <person name="Duran-Viseras A."/>
            <person name="Sanchez-Porro C."/>
            <person name="Ventosa A."/>
        </authorList>
    </citation>
    <scope>NUCLEOTIDE SEQUENCE [LARGE SCALE GENOMIC DNA]</scope>
    <source>
        <strain evidence="1 2">F27</strain>
    </source>
</reference>
<comment type="caution">
    <text evidence="1">The sequence shown here is derived from an EMBL/GenBank/DDBJ whole genome shotgun (WGS) entry which is preliminary data.</text>
</comment>
<accession>A0AAW4PKI8</accession>
<dbReference type="Pfam" id="PF07366">
    <property type="entry name" value="SnoaL"/>
    <property type="match status" value="1"/>
</dbReference>
<name>A0AAW4PKI8_9EURY</name>
<dbReference type="Gene3D" id="3.10.450.50">
    <property type="match status" value="1"/>
</dbReference>
<evidence type="ECO:0000313" key="2">
    <source>
        <dbReference type="Proteomes" id="UP001430455"/>
    </source>
</evidence>
<dbReference type="AlphaFoldDB" id="A0AAW4PKI8"/>
<dbReference type="InterPro" id="IPR032710">
    <property type="entry name" value="NTF2-like_dom_sf"/>
</dbReference>
<evidence type="ECO:0000313" key="1">
    <source>
        <dbReference type="EMBL" id="MBX0298199.1"/>
    </source>
</evidence>
<gene>
    <name evidence="1" type="ORF">EGH23_25395</name>
</gene>
<dbReference type="GO" id="GO:0030638">
    <property type="term" value="P:polyketide metabolic process"/>
    <property type="evidence" value="ECO:0007669"/>
    <property type="project" value="InterPro"/>
</dbReference>
<dbReference type="RefSeq" id="WP_220582777.1">
    <property type="nucleotide sequence ID" value="NZ_RKLT01000043.1"/>
</dbReference>